<gene>
    <name evidence="2" type="ordered locus">Fleli_3092</name>
</gene>
<protein>
    <recommendedName>
        <fullName evidence="4">Secretion system C-terminal sorting domain-containing protein</fullName>
    </recommendedName>
</protein>
<organism evidence="2 3">
    <name type="scientific">Bernardetia litoralis (strain ATCC 23117 / DSM 6794 / NBRC 15988 / NCIMB 1366 / Fx l1 / Sio-4)</name>
    <name type="common">Flexibacter litoralis</name>
    <dbReference type="NCBI Taxonomy" id="880071"/>
    <lineage>
        <taxon>Bacteria</taxon>
        <taxon>Pseudomonadati</taxon>
        <taxon>Bacteroidota</taxon>
        <taxon>Cytophagia</taxon>
        <taxon>Cytophagales</taxon>
        <taxon>Bernardetiaceae</taxon>
        <taxon>Bernardetia</taxon>
    </lineage>
</organism>
<dbReference type="RefSeq" id="WP_014798863.1">
    <property type="nucleotide sequence ID" value="NC_018018.1"/>
</dbReference>
<dbReference type="KEGG" id="fli:Fleli_3092"/>
<dbReference type="AlphaFoldDB" id="I4AN97"/>
<accession>I4AN97</accession>
<dbReference type="EMBL" id="CP003345">
    <property type="protein sequence ID" value="AFM05432.1"/>
    <property type="molecule type" value="Genomic_DNA"/>
</dbReference>
<sequence precursor="true">MKRIILFYLVNFFVVLISILYSNSLIAQDNTTKELVIKGVYHGTNLYVQNPQTSNTEYCIKEIFVNNQPIKFPATTAFDINMSFLKINDEVVIKIIHTGSCTPKVLNPQAIKDRLPFRFSSVHVDMNTMIWVTKGEKKFGQFFIQIKNNRTWIVEKVISCKGSAQQNIYTLPLIHRAGENIYRIKYLDVTGKYYYSPEIKFVSEGEQQITFYPKSVTSRITFSRSTDYQILDNNGKLILKGNGLTVDCSNLNLGAYYLLFEGQEERFFKK</sequence>
<name>I4AN97_BERLS</name>
<evidence type="ECO:0000313" key="3">
    <source>
        <dbReference type="Proteomes" id="UP000006054"/>
    </source>
</evidence>
<reference evidence="3" key="1">
    <citation type="submission" date="2012-06" db="EMBL/GenBank/DDBJ databases">
        <title>The complete genome of Flexibacter litoralis DSM 6794.</title>
        <authorList>
            <person name="Lucas S."/>
            <person name="Copeland A."/>
            <person name="Lapidus A."/>
            <person name="Glavina del Rio T."/>
            <person name="Dalin E."/>
            <person name="Tice H."/>
            <person name="Bruce D."/>
            <person name="Goodwin L."/>
            <person name="Pitluck S."/>
            <person name="Peters L."/>
            <person name="Ovchinnikova G."/>
            <person name="Lu M."/>
            <person name="Kyrpides N."/>
            <person name="Mavromatis K."/>
            <person name="Ivanova N."/>
            <person name="Brettin T."/>
            <person name="Detter J.C."/>
            <person name="Han C."/>
            <person name="Larimer F."/>
            <person name="Land M."/>
            <person name="Hauser L."/>
            <person name="Markowitz V."/>
            <person name="Cheng J.-F."/>
            <person name="Hugenholtz P."/>
            <person name="Woyke T."/>
            <person name="Wu D."/>
            <person name="Spring S."/>
            <person name="Lang E."/>
            <person name="Kopitz M."/>
            <person name="Brambilla E."/>
            <person name="Klenk H.-P."/>
            <person name="Eisen J.A."/>
        </authorList>
    </citation>
    <scope>NUCLEOTIDE SEQUENCE [LARGE SCALE GENOMIC DNA]</scope>
    <source>
        <strain evidence="3">ATCC 23117 / DSM 6794 / NBRC 15988 / NCIMB 1366 / Sio-4</strain>
    </source>
</reference>
<dbReference type="OrthoDB" id="1466693at2"/>
<feature type="transmembrane region" description="Helical" evidence="1">
    <location>
        <begin position="5"/>
        <end position="22"/>
    </location>
</feature>
<evidence type="ECO:0000313" key="2">
    <source>
        <dbReference type="EMBL" id="AFM05432.1"/>
    </source>
</evidence>
<keyword evidence="1" id="KW-0472">Membrane</keyword>
<keyword evidence="1" id="KW-0812">Transmembrane</keyword>
<proteinExistence type="predicted"/>
<evidence type="ECO:0000256" key="1">
    <source>
        <dbReference type="SAM" id="Phobius"/>
    </source>
</evidence>
<keyword evidence="1" id="KW-1133">Transmembrane helix</keyword>
<dbReference type="eggNOG" id="COG0526">
    <property type="taxonomic scope" value="Bacteria"/>
</dbReference>
<dbReference type="Proteomes" id="UP000006054">
    <property type="component" value="Chromosome"/>
</dbReference>
<keyword evidence="3" id="KW-1185">Reference proteome</keyword>
<dbReference type="HOGENOM" id="CLU_1052602_0_0_10"/>
<evidence type="ECO:0008006" key="4">
    <source>
        <dbReference type="Google" id="ProtNLM"/>
    </source>
</evidence>